<keyword evidence="2" id="KW-0732">Signal</keyword>
<keyword evidence="5" id="KW-1185">Reference proteome</keyword>
<feature type="chain" id="PRO_5013314786" evidence="2">
    <location>
        <begin position="22"/>
        <end position="713"/>
    </location>
</feature>
<dbReference type="InterPro" id="IPR050452">
    <property type="entry name" value="Metacaspase"/>
</dbReference>
<dbReference type="PANTHER" id="PTHR48104:SF30">
    <property type="entry name" value="METACASPASE-1"/>
    <property type="match status" value="1"/>
</dbReference>
<dbReference type="GO" id="GO:0006508">
    <property type="term" value="P:proteolysis"/>
    <property type="evidence" value="ECO:0007669"/>
    <property type="project" value="InterPro"/>
</dbReference>
<dbReference type="InterPro" id="IPR011600">
    <property type="entry name" value="Pept_C14_caspase"/>
</dbReference>
<dbReference type="Proteomes" id="UP000184932">
    <property type="component" value="Unassembled WGS sequence"/>
</dbReference>
<evidence type="ECO:0000313" key="4">
    <source>
        <dbReference type="EMBL" id="SIO05921.1"/>
    </source>
</evidence>
<dbReference type="AlphaFoldDB" id="A0A1N6GEI9"/>
<dbReference type="EMBL" id="FSRL01000001">
    <property type="protein sequence ID" value="SIO05921.1"/>
    <property type="molecule type" value="Genomic_DNA"/>
</dbReference>
<feature type="region of interest" description="Disordered" evidence="1">
    <location>
        <begin position="214"/>
        <end position="238"/>
    </location>
</feature>
<name>A0A1N6GEI9_9RHOB</name>
<feature type="domain" description="Peptidase C14 caspase" evidence="3">
    <location>
        <begin position="25"/>
        <end position="298"/>
    </location>
</feature>
<dbReference type="RefSeq" id="WP_074256442.1">
    <property type="nucleotide sequence ID" value="NZ_FSRL01000001.1"/>
</dbReference>
<dbReference type="GO" id="GO:0004197">
    <property type="term" value="F:cysteine-type endopeptidase activity"/>
    <property type="evidence" value="ECO:0007669"/>
    <property type="project" value="InterPro"/>
</dbReference>
<dbReference type="PANTHER" id="PTHR48104">
    <property type="entry name" value="METACASPASE-4"/>
    <property type="match status" value="1"/>
</dbReference>
<dbReference type="Gene3D" id="3.40.50.1460">
    <property type="match status" value="1"/>
</dbReference>
<evidence type="ECO:0000256" key="1">
    <source>
        <dbReference type="SAM" id="MobiDB-lite"/>
    </source>
</evidence>
<dbReference type="STRING" id="1217970.SAMN05444002_2420"/>
<proteinExistence type="predicted"/>
<dbReference type="Pfam" id="PF00656">
    <property type="entry name" value="Peptidase_C14"/>
    <property type="match status" value="1"/>
</dbReference>
<evidence type="ECO:0000259" key="3">
    <source>
        <dbReference type="Pfam" id="PF00656"/>
    </source>
</evidence>
<reference evidence="5" key="1">
    <citation type="submission" date="2016-11" db="EMBL/GenBank/DDBJ databases">
        <authorList>
            <person name="Varghese N."/>
            <person name="Submissions S."/>
        </authorList>
    </citation>
    <scope>NUCLEOTIDE SEQUENCE [LARGE SCALE GENOMIC DNA]</scope>
    <source>
        <strain evidence="5">DSM 29440</strain>
    </source>
</reference>
<feature type="signal peptide" evidence="2">
    <location>
        <begin position="1"/>
        <end position="21"/>
    </location>
</feature>
<organism evidence="4 5">
    <name type="scientific">Vannielia litorea</name>
    <dbReference type="NCBI Taxonomy" id="1217970"/>
    <lineage>
        <taxon>Bacteria</taxon>
        <taxon>Pseudomonadati</taxon>
        <taxon>Pseudomonadota</taxon>
        <taxon>Alphaproteobacteria</taxon>
        <taxon>Rhodobacterales</taxon>
        <taxon>Paracoccaceae</taxon>
        <taxon>Vannielia</taxon>
    </lineage>
</organism>
<gene>
    <name evidence="4" type="ORF">SAMN05444002_2420</name>
</gene>
<accession>A0A1N6GEI9</accession>
<evidence type="ECO:0000256" key="2">
    <source>
        <dbReference type="SAM" id="SignalP"/>
    </source>
</evidence>
<protein>
    <submittedName>
        <fullName evidence="4">Caspase domain-containing protein</fullName>
    </submittedName>
</protein>
<sequence length="713" mass="76133">MKLKAFLLAGVASLAALPALARENHALLVGASTYPALDEKFWLEGPANDIDLVQSYLLSNESIPFKAEDVIVLADGIEGKPAPTLQAIRDAFKALAAKVQPGDFVYLHFSGHGSQAPAKDPDSELDGLDELFLPVDIGPWNDTVGEVENALVDDEIGELIGMLRARGVDVWAVFDSCHSGTVTRAAPTGEDEEKMRKLDPSALGVPQAAIVDAEGTSRGLEDPRDRAHAPVTEPEERREGEGAFVAFFAAQTNETTPEKLMPRSTKDRLQGVFTYTVFETLAERPGITYRQLGQEVLRKYAVKNLARSTPLFEGDLDGVVFGSGETADVRQWPAEKGETKLRLKAGTLHGLAQGERLALLASPADSTDDAIGYVTIDTASTFGATAVLEDGKTLEEVPRGAFLRKVDAGVDLRLRVALPEGEGPVQQKMAMAAQLIGERQLLGGRFTFVAAGEEADIRLAVIPESPDPEAIWILDGTGVLPVLESDSGPTLNFEAVPRVTTPDKGAEALAGVMAEQFAHIGKALNVLRIGAASAGNGLDVPVELHRARFDLDAGAIVEGSRAPMDTGNVPRLIPGDTVGVRVENTTDAPLDINVLYVGADYSITFMDRQRMQPGGIYNEDLSLISDESFGRDRLVVILSPAAEGTDVEDLSFLEQDPLMRTRDVGTAMGGFKGLLDEAGFGQKTRAALPLGGKKKGPEPMILQFEIDTVPGEG</sequence>
<feature type="compositionally biased region" description="Basic and acidic residues" evidence="1">
    <location>
        <begin position="219"/>
        <end position="238"/>
    </location>
</feature>
<evidence type="ECO:0000313" key="5">
    <source>
        <dbReference type="Proteomes" id="UP000184932"/>
    </source>
</evidence>
<dbReference type="GO" id="GO:0005737">
    <property type="term" value="C:cytoplasm"/>
    <property type="evidence" value="ECO:0007669"/>
    <property type="project" value="TreeGrafter"/>
</dbReference>